<evidence type="ECO:0000259" key="7">
    <source>
        <dbReference type="Pfam" id="PF00149"/>
    </source>
</evidence>
<keyword evidence="3" id="KW-0964">Secreted</keyword>
<dbReference type="GO" id="GO:0005615">
    <property type="term" value="C:extracellular space"/>
    <property type="evidence" value="ECO:0007669"/>
    <property type="project" value="TreeGrafter"/>
</dbReference>
<proteinExistence type="inferred from homology"/>
<dbReference type="GeneID" id="14913429"/>
<organism evidence="9 10">
    <name type="scientific">Acanthamoeba castellanii (strain ATCC 30010 / Neff)</name>
    <dbReference type="NCBI Taxonomy" id="1257118"/>
    <lineage>
        <taxon>Eukaryota</taxon>
        <taxon>Amoebozoa</taxon>
        <taxon>Discosea</taxon>
        <taxon>Longamoebia</taxon>
        <taxon>Centramoebida</taxon>
        <taxon>Acanthamoebidae</taxon>
        <taxon>Acanthamoeba</taxon>
    </lineage>
</organism>
<dbReference type="PANTHER" id="PTHR10340:SF57">
    <property type="entry name" value="METALLOPHOS DOMAIN-CONTAINING PROTEIN"/>
    <property type="match status" value="1"/>
</dbReference>
<dbReference type="Proteomes" id="UP000011083">
    <property type="component" value="Unassembled WGS sequence"/>
</dbReference>
<name>L8GKN1_ACACF</name>
<dbReference type="Pfam" id="PF19272">
    <property type="entry name" value="ASMase_C"/>
    <property type="match status" value="1"/>
</dbReference>
<feature type="domain" description="Sphingomyelin phosphodiesterase C-terminal" evidence="8">
    <location>
        <begin position="254"/>
        <end position="377"/>
    </location>
</feature>
<evidence type="ECO:0000256" key="2">
    <source>
        <dbReference type="ARBA" id="ARBA00008234"/>
    </source>
</evidence>
<evidence type="ECO:0000313" key="9">
    <source>
        <dbReference type="EMBL" id="ELR12756.1"/>
    </source>
</evidence>
<comment type="subcellular location">
    <subcellularLocation>
        <location evidence="1">Secreted</location>
    </subcellularLocation>
</comment>
<dbReference type="InterPro" id="IPR045473">
    <property type="entry name" value="ASM_C"/>
</dbReference>
<dbReference type="GO" id="GO:0008081">
    <property type="term" value="F:phosphoric diester hydrolase activity"/>
    <property type="evidence" value="ECO:0007669"/>
    <property type="project" value="TreeGrafter"/>
</dbReference>
<keyword evidence="4" id="KW-0378">Hydrolase</keyword>
<evidence type="ECO:0000256" key="5">
    <source>
        <dbReference type="ARBA" id="ARBA00023180"/>
    </source>
</evidence>
<evidence type="ECO:0000256" key="6">
    <source>
        <dbReference type="SAM" id="MobiDB-lite"/>
    </source>
</evidence>
<dbReference type="EMBL" id="KB008103">
    <property type="protein sequence ID" value="ELR12756.1"/>
    <property type="molecule type" value="Genomic_DNA"/>
</dbReference>
<accession>L8GKN1</accession>
<keyword evidence="5" id="KW-0325">Glycoprotein</keyword>
<dbReference type="RefSeq" id="XP_004334769.1">
    <property type="nucleotide sequence ID" value="XM_004334721.1"/>
</dbReference>
<keyword evidence="10" id="KW-1185">Reference proteome</keyword>
<evidence type="ECO:0000256" key="3">
    <source>
        <dbReference type="ARBA" id="ARBA00022525"/>
    </source>
</evidence>
<feature type="region of interest" description="Disordered" evidence="6">
    <location>
        <begin position="224"/>
        <end position="243"/>
    </location>
</feature>
<dbReference type="VEuPathDB" id="AmoebaDB:ACA1_092900"/>
<comment type="similarity">
    <text evidence="2">Belongs to the acid sphingomyelinase family.</text>
</comment>
<dbReference type="PANTHER" id="PTHR10340">
    <property type="entry name" value="SPHINGOMYELIN PHOSPHODIESTERASE"/>
    <property type="match status" value="1"/>
</dbReference>
<reference evidence="9 10" key="1">
    <citation type="journal article" date="2013" name="Genome Biol.">
        <title>Genome of Acanthamoeba castellanii highlights extensive lateral gene transfer and early evolution of tyrosine kinase signaling.</title>
        <authorList>
            <person name="Clarke M."/>
            <person name="Lohan A.J."/>
            <person name="Liu B."/>
            <person name="Lagkouvardos I."/>
            <person name="Roy S."/>
            <person name="Zafar N."/>
            <person name="Bertelli C."/>
            <person name="Schilde C."/>
            <person name="Kianianmomeni A."/>
            <person name="Burglin T.R."/>
            <person name="Frech C."/>
            <person name="Turcotte B."/>
            <person name="Kopec K.O."/>
            <person name="Synnott J.M."/>
            <person name="Choo C."/>
            <person name="Paponov I."/>
            <person name="Finkler A."/>
            <person name="Soon Heng Tan C."/>
            <person name="Hutchins A.P."/>
            <person name="Weinmeier T."/>
            <person name="Rattei T."/>
            <person name="Chu J.S."/>
            <person name="Gimenez G."/>
            <person name="Irimia M."/>
            <person name="Rigden D.J."/>
            <person name="Fitzpatrick D.A."/>
            <person name="Lorenzo-Morales J."/>
            <person name="Bateman A."/>
            <person name="Chiu C.H."/>
            <person name="Tang P."/>
            <person name="Hegemann P."/>
            <person name="Fromm H."/>
            <person name="Raoult D."/>
            <person name="Greub G."/>
            <person name="Miranda-Saavedra D."/>
            <person name="Chen N."/>
            <person name="Nash P."/>
            <person name="Ginger M.L."/>
            <person name="Horn M."/>
            <person name="Schaap P."/>
            <person name="Caler L."/>
            <person name="Loftus B."/>
        </authorList>
    </citation>
    <scope>NUCLEOTIDE SEQUENCE [LARGE SCALE GENOMIC DNA]</scope>
    <source>
        <strain evidence="9 10">Neff</strain>
    </source>
</reference>
<dbReference type="OrthoDB" id="348678at2759"/>
<dbReference type="SUPFAM" id="SSF56300">
    <property type="entry name" value="Metallo-dependent phosphatases"/>
    <property type="match status" value="1"/>
</dbReference>
<evidence type="ECO:0000256" key="1">
    <source>
        <dbReference type="ARBA" id="ARBA00004613"/>
    </source>
</evidence>
<evidence type="ECO:0000313" key="10">
    <source>
        <dbReference type="Proteomes" id="UP000011083"/>
    </source>
</evidence>
<dbReference type="OMA" id="HFDPFHD"/>
<feature type="domain" description="Calcineurin-like phosphoesterase" evidence="7">
    <location>
        <begin position="6"/>
        <end position="179"/>
    </location>
</feature>
<dbReference type="AlphaFoldDB" id="L8GKN1"/>
<dbReference type="InterPro" id="IPR029052">
    <property type="entry name" value="Metallo-depent_PP-like"/>
</dbReference>
<evidence type="ECO:0000259" key="8">
    <source>
        <dbReference type="Pfam" id="PF19272"/>
    </source>
</evidence>
<dbReference type="Gene3D" id="3.60.21.10">
    <property type="match status" value="1"/>
</dbReference>
<gene>
    <name evidence="9" type="ORF">ACA1_092900</name>
</gene>
<dbReference type="Pfam" id="PF00149">
    <property type="entry name" value="Metallophos"/>
    <property type="match status" value="1"/>
</dbReference>
<dbReference type="InterPro" id="IPR004843">
    <property type="entry name" value="Calcineurin-like_PHP"/>
</dbReference>
<sequence>MYAVDSKPDFILITGDIPAHAMPTWALQNQTITQFTSMIRQVFPTTLVLPLLGNNDVYPDYHQPYGPSAWLDHLANLWSPWLGEEQRATFVTGGYYSMKVPAATGLRIIALNTVLYSINFVPSNSTALDPYDSCTTNPPADPNGQFVWLKNQLAQAKLNNEKVIIAGHIPYGVNEYDGSINWCAKYVDSYLDIIYPFAEDVIINQIFAHYHLDEFRILLSPRGAEASATPPPPTDDDVAGAQQTTSADPVVVSSIMIHPSISPLHENNPSFRYYHYYRETGAIADYAHFYLDLALVNLLPAPRWVLEYTFRGAYAVSGVDTASFAWVWETITSGFSSHFARYLSYKTALYIANALPNMCAITSTGSADYQRCLLRYHVDAAQSSPDPTTQRREL</sequence>
<protein>
    <submittedName>
        <fullName evidence="9">Sphingomyelin phosphodiesterase</fullName>
    </submittedName>
</protein>
<evidence type="ECO:0000256" key="4">
    <source>
        <dbReference type="ARBA" id="ARBA00022801"/>
    </source>
</evidence>
<dbReference type="KEGG" id="acan:ACA1_092900"/>